<protein>
    <recommendedName>
        <fullName evidence="3">BTB domain-containing protein</fullName>
    </recommendedName>
</protein>
<keyword evidence="2" id="KW-1185">Reference proteome</keyword>
<proteinExistence type="predicted"/>
<dbReference type="EMBL" id="CAJVRL010000083">
    <property type="protein sequence ID" value="CAG8958553.1"/>
    <property type="molecule type" value="Genomic_DNA"/>
</dbReference>
<name>A0A9N9PX69_9HELO</name>
<evidence type="ECO:0008006" key="3">
    <source>
        <dbReference type="Google" id="ProtNLM"/>
    </source>
</evidence>
<accession>A0A9N9PX69</accession>
<dbReference type="AlphaFoldDB" id="A0A9N9PX69"/>
<organism evidence="1 2">
    <name type="scientific">Hymenoscyphus fraxineus</name>
    <dbReference type="NCBI Taxonomy" id="746836"/>
    <lineage>
        <taxon>Eukaryota</taxon>
        <taxon>Fungi</taxon>
        <taxon>Dikarya</taxon>
        <taxon>Ascomycota</taxon>
        <taxon>Pezizomycotina</taxon>
        <taxon>Leotiomycetes</taxon>
        <taxon>Helotiales</taxon>
        <taxon>Helotiaceae</taxon>
        <taxon>Hymenoscyphus</taxon>
    </lineage>
</organism>
<dbReference type="Proteomes" id="UP000696280">
    <property type="component" value="Unassembled WGS sequence"/>
</dbReference>
<reference evidence="1" key="1">
    <citation type="submission" date="2021-07" db="EMBL/GenBank/DDBJ databases">
        <authorList>
            <person name="Durling M."/>
        </authorList>
    </citation>
    <scope>NUCLEOTIDE SEQUENCE</scope>
</reference>
<dbReference type="OrthoDB" id="5326346at2759"/>
<evidence type="ECO:0000313" key="1">
    <source>
        <dbReference type="EMBL" id="CAG8958553.1"/>
    </source>
</evidence>
<evidence type="ECO:0000313" key="2">
    <source>
        <dbReference type="Proteomes" id="UP000696280"/>
    </source>
</evidence>
<sequence length="315" mass="36194">MLVSSKHLSLASPVFKAMLQVGFQEGQELSTKGTVTIPLPEDCDRAFTILMMLVHAKYKHIPDRLILPTLTNLAVQVDKYQVHDCVGPLIIEGWVNKLEDDHASLTEPDQSQPHNLANYFDPKMCRAFERIAIAWVFRISHLLMMSTRFAILHLKHPISTTSNNPCRFKEFLDKLPIPQQVFDKINSRREQHLNTLSEALREARDHLEDPKNECCQVPIDFIRHNCRMNKLQHFNVILEAQGLNPLPEPPYPELSVKTMKMRLEPIFIDAFCGTGDHEAYFKDGKGRSGYFESIACRLYYEEPGLDFQDIFEDGA</sequence>
<comment type="caution">
    <text evidence="1">The sequence shown here is derived from an EMBL/GenBank/DDBJ whole genome shotgun (WGS) entry which is preliminary data.</text>
</comment>
<gene>
    <name evidence="1" type="ORF">HYFRA_00009869</name>
</gene>